<dbReference type="GO" id="GO:0008768">
    <property type="term" value="F:UDP-sugar diphosphatase activity"/>
    <property type="evidence" value="ECO:0007669"/>
    <property type="project" value="TreeGrafter"/>
</dbReference>
<keyword evidence="1 2" id="KW-0732">Signal</keyword>
<reference evidence="5" key="1">
    <citation type="journal article" date="2014" name="Int. J. Syst. Evol. Microbiol.">
        <title>Complete genome sequence of Corynebacterium casei LMG S-19264T (=DSM 44701T), isolated from a smear-ripened cheese.</title>
        <authorList>
            <consortium name="US DOE Joint Genome Institute (JGI-PGF)"/>
            <person name="Walter F."/>
            <person name="Albersmeier A."/>
            <person name="Kalinowski J."/>
            <person name="Ruckert C."/>
        </authorList>
    </citation>
    <scope>NUCLEOTIDE SEQUENCE</scope>
    <source>
        <strain evidence="5">CGMCC 1.10749</strain>
    </source>
</reference>
<keyword evidence="2" id="KW-0547">Nucleotide-binding</keyword>
<proteinExistence type="inferred from homology"/>
<dbReference type="Proteomes" id="UP000628079">
    <property type="component" value="Unassembled WGS sequence"/>
</dbReference>
<accession>A0A8H9FTK4</accession>
<comment type="similarity">
    <text evidence="2">Belongs to the 5'-nucleotidase family.</text>
</comment>
<dbReference type="Pfam" id="PF02872">
    <property type="entry name" value="5_nucleotid_C"/>
    <property type="match status" value="1"/>
</dbReference>
<dbReference type="Gene3D" id="3.60.21.10">
    <property type="match status" value="1"/>
</dbReference>
<comment type="caution">
    <text evidence="5">The sequence shown here is derived from an EMBL/GenBank/DDBJ whole genome shotgun (WGS) entry which is preliminary data.</text>
</comment>
<dbReference type="GO" id="GO:0000166">
    <property type="term" value="F:nucleotide binding"/>
    <property type="evidence" value="ECO:0007669"/>
    <property type="project" value="UniProtKB-KW"/>
</dbReference>
<gene>
    <name evidence="5" type="ORF">GCM10011314_19670</name>
</gene>
<dbReference type="InterPro" id="IPR006179">
    <property type="entry name" value="5_nucleotidase/apyrase"/>
</dbReference>
<dbReference type="InterPro" id="IPR029052">
    <property type="entry name" value="Metallo-depent_PP-like"/>
</dbReference>
<dbReference type="InterPro" id="IPR004843">
    <property type="entry name" value="Calcineurin-like_PHP"/>
</dbReference>
<dbReference type="InterPro" id="IPR036907">
    <property type="entry name" value="5'-Nucleotdase_C_sf"/>
</dbReference>
<evidence type="ECO:0000259" key="3">
    <source>
        <dbReference type="Pfam" id="PF00149"/>
    </source>
</evidence>
<sequence length="581" mass="60572">MTITTRRRVGATVLAAACAATLAAAPASGDTKAKPKGNPNLTTVQLLSFNDYHGHLEATDPKLTPAEDPSQTAVGGAEHLSTTLTNLRAKVGEKSSLTVAAGDLIGGSPFLSGMFHDEPAVESLNEMKLDVSSVGNHEFDEGTDELLRMQNGGCHPTDGCYFPEAPYAGADFQWLSANVVRKDNGDTLLPGTSVKTVNGVKVGFIGMTLEATPTLVSPAGVSSVDFLDEVTTANAQAAALKKQGVKSIVVLLHEGGYQTGTINDCNGISAPIAQIAAQITPEVDQIITGHTHQAYICSLPDPAGNDRLVTSAHDYGRTVTETTLVINTKSGEVMRDRSTATNHLVARTAPKDGAITQIIDKWNTLAGPLKAQVVGTHTEDILGDSGGNRGIETPMADVVADAILAGTDGANEGGAQIAFMNVGGVREDLPMKPKYSEAPGQITYAEAFDVAPFNNLLVSLDLTGDQIRQVLEQQYQPVAARGSRPMLALGVSEGFTYTWDATQPQGSRVVNGSMALNGTPIEATKTYRVGTLSFLADGGDLFTAFTGGKNRIGGPEDLGNLVAYFGANPGITAPASRIAGL</sequence>
<evidence type="ECO:0000256" key="1">
    <source>
        <dbReference type="ARBA" id="ARBA00022729"/>
    </source>
</evidence>
<dbReference type="GO" id="GO:0030288">
    <property type="term" value="C:outer membrane-bounded periplasmic space"/>
    <property type="evidence" value="ECO:0007669"/>
    <property type="project" value="TreeGrafter"/>
</dbReference>
<evidence type="ECO:0000313" key="5">
    <source>
        <dbReference type="EMBL" id="GGB80112.1"/>
    </source>
</evidence>
<organism evidence="5 6">
    <name type="scientific">Knoellia flava</name>
    <dbReference type="NCBI Taxonomy" id="913969"/>
    <lineage>
        <taxon>Bacteria</taxon>
        <taxon>Bacillati</taxon>
        <taxon>Actinomycetota</taxon>
        <taxon>Actinomycetes</taxon>
        <taxon>Micrococcales</taxon>
        <taxon>Intrasporangiaceae</taxon>
        <taxon>Knoellia</taxon>
    </lineage>
</organism>
<feature type="signal peptide" evidence="2">
    <location>
        <begin position="1"/>
        <end position="29"/>
    </location>
</feature>
<feature type="domain" description="Calcineurin-like phosphoesterase" evidence="3">
    <location>
        <begin position="50"/>
        <end position="293"/>
    </location>
</feature>
<dbReference type="AlphaFoldDB" id="A0A8H9FTK4"/>
<dbReference type="Gene3D" id="3.90.780.10">
    <property type="entry name" value="5'-Nucleotidase, C-terminal domain"/>
    <property type="match status" value="1"/>
</dbReference>
<reference evidence="5" key="2">
    <citation type="submission" date="2020-09" db="EMBL/GenBank/DDBJ databases">
        <authorList>
            <person name="Sun Q."/>
            <person name="Zhou Y."/>
        </authorList>
    </citation>
    <scope>NUCLEOTIDE SEQUENCE</scope>
    <source>
        <strain evidence="5">CGMCC 1.10749</strain>
    </source>
</reference>
<dbReference type="GO" id="GO:0008253">
    <property type="term" value="F:5'-nucleotidase activity"/>
    <property type="evidence" value="ECO:0007669"/>
    <property type="project" value="TreeGrafter"/>
</dbReference>
<feature type="domain" description="5'-Nucleotidase C-terminal" evidence="4">
    <location>
        <begin position="374"/>
        <end position="546"/>
    </location>
</feature>
<dbReference type="GO" id="GO:0009166">
    <property type="term" value="P:nucleotide catabolic process"/>
    <property type="evidence" value="ECO:0007669"/>
    <property type="project" value="InterPro"/>
</dbReference>
<evidence type="ECO:0000256" key="2">
    <source>
        <dbReference type="RuleBase" id="RU362119"/>
    </source>
</evidence>
<feature type="chain" id="PRO_5039761330" evidence="2">
    <location>
        <begin position="30"/>
        <end position="581"/>
    </location>
</feature>
<name>A0A8H9FTK4_9MICO</name>
<keyword evidence="2" id="KW-0378">Hydrolase</keyword>
<protein>
    <submittedName>
        <fullName evidence="5">5'-nucleotidase</fullName>
    </submittedName>
</protein>
<dbReference type="SUPFAM" id="SSF55816">
    <property type="entry name" value="5'-nucleotidase (syn. UDP-sugar hydrolase), C-terminal domain"/>
    <property type="match status" value="1"/>
</dbReference>
<dbReference type="Pfam" id="PF00149">
    <property type="entry name" value="Metallophos"/>
    <property type="match status" value="1"/>
</dbReference>
<dbReference type="EMBL" id="BMEA01000002">
    <property type="protein sequence ID" value="GGB80112.1"/>
    <property type="molecule type" value="Genomic_DNA"/>
</dbReference>
<evidence type="ECO:0000259" key="4">
    <source>
        <dbReference type="Pfam" id="PF02872"/>
    </source>
</evidence>
<evidence type="ECO:0000313" key="6">
    <source>
        <dbReference type="Proteomes" id="UP000628079"/>
    </source>
</evidence>
<dbReference type="RefSeq" id="WP_035945467.1">
    <property type="nucleotide sequence ID" value="NZ_BMEA01000002.1"/>
</dbReference>
<dbReference type="PRINTS" id="PR01607">
    <property type="entry name" value="APYRASEFAMLY"/>
</dbReference>
<dbReference type="InterPro" id="IPR008334">
    <property type="entry name" value="5'-Nucleotdase_C"/>
</dbReference>
<dbReference type="SUPFAM" id="SSF56300">
    <property type="entry name" value="Metallo-dependent phosphatases"/>
    <property type="match status" value="1"/>
</dbReference>
<dbReference type="PANTHER" id="PTHR11575">
    <property type="entry name" value="5'-NUCLEOTIDASE-RELATED"/>
    <property type="match status" value="1"/>
</dbReference>
<dbReference type="PANTHER" id="PTHR11575:SF24">
    <property type="entry name" value="5'-NUCLEOTIDASE"/>
    <property type="match status" value="1"/>
</dbReference>